<feature type="transmembrane region" description="Helical" evidence="2">
    <location>
        <begin position="12"/>
        <end position="30"/>
    </location>
</feature>
<organism evidence="3 4">
    <name type="scientific">Candidatus Sungbacteria bacterium RIFCSPLOWO2_12_FULL_41_11</name>
    <dbReference type="NCBI Taxonomy" id="1802286"/>
    <lineage>
        <taxon>Bacteria</taxon>
        <taxon>Candidatus Sungiibacteriota</taxon>
    </lineage>
</organism>
<name>A0A1G2LNY4_9BACT</name>
<evidence type="ECO:0000256" key="2">
    <source>
        <dbReference type="SAM" id="Phobius"/>
    </source>
</evidence>
<evidence type="ECO:0000256" key="1">
    <source>
        <dbReference type="SAM" id="MobiDB-lite"/>
    </source>
</evidence>
<feature type="region of interest" description="Disordered" evidence="1">
    <location>
        <begin position="69"/>
        <end position="98"/>
    </location>
</feature>
<keyword evidence="2" id="KW-1133">Transmembrane helix</keyword>
<proteinExistence type="predicted"/>
<accession>A0A1G2LNY4</accession>
<dbReference type="EMBL" id="MHQY01000030">
    <property type="protein sequence ID" value="OHA13316.1"/>
    <property type="molecule type" value="Genomic_DNA"/>
</dbReference>
<dbReference type="AlphaFoldDB" id="A0A1G2LNY4"/>
<keyword evidence="2" id="KW-0472">Membrane</keyword>
<reference evidence="3 4" key="1">
    <citation type="journal article" date="2016" name="Nat. Commun.">
        <title>Thousands of microbial genomes shed light on interconnected biogeochemical processes in an aquifer system.</title>
        <authorList>
            <person name="Anantharaman K."/>
            <person name="Brown C.T."/>
            <person name="Hug L.A."/>
            <person name="Sharon I."/>
            <person name="Castelle C.J."/>
            <person name="Probst A.J."/>
            <person name="Thomas B.C."/>
            <person name="Singh A."/>
            <person name="Wilkins M.J."/>
            <person name="Karaoz U."/>
            <person name="Brodie E.L."/>
            <person name="Williams K.H."/>
            <person name="Hubbard S.S."/>
            <person name="Banfield J.F."/>
        </authorList>
    </citation>
    <scope>NUCLEOTIDE SEQUENCE [LARGE SCALE GENOMIC DNA]</scope>
</reference>
<dbReference type="Proteomes" id="UP000177171">
    <property type="component" value="Unassembled WGS sequence"/>
</dbReference>
<sequence>MQGNQGFNKKLLIIVLIAAVVIIGGGFWYWQKSGEVQAPVSVEKTPEQKVEELGGKILESVQNPIKEELPEINPFKPQTNPFGNETNPFQETYKNPFE</sequence>
<evidence type="ECO:0000313" key="4">
    <source>
        <dbReference type="Proteomes" id="UP000177171"/>
    </source>
</evidence>
<gene>
    <name evidence="3" type="ORF">A3G49_00705</name>
</gene>
<protein>
    <submittedName>
        <fullName evidence="3">Uncharacterized protein</fullName>
    </submittedName>
</protein>
<feature type="compositionally biased region" description="Polar residues" evidence="1">
    <location>
        <begin position="76"/>
        <end position="98"/>
    </location>
</feature>
<comment type="caution">
    <text evidence="3">The sequence shown here is derived from an EMBL/GenBank/DDBJ whole genome shotgun (WGS) entry which is preliminary data.</text>
</comment>
<keyword evidence="2" id="KW-0812">Transmembrane</keyword>
<evidence type="ECO:0000313" key="3">
    <source>
        <dbReference type="EMBL" id="OHA13316.1"/>
    </source>
</evidence>